<feature type="domain" description="DUF5727" evidence="1">
    <location>
        <begin position="48"/>
        <end position="235"/>
    </location>
</feature>
<evidence type="ECO:0000259" key="1">
    <source>
        <dbReference type="Pfam" id="PF18997"/>
    </source>
</evidence>
<reference evidence="2 3" key="1">
    <citation type="journal article" date="2022" name="Front. Cell. Infect. Microbiol.">
        <title>The Genomes of Two Strains of Taenia crassiceps the Animal Model for the Study of Human Cysticercosis.</title>
        <authorList>
            <person name="Bobes R.J."/>
            <person name="Estrada K."/>
            <person name="Rios-Valencia D.G."/>
            <person name="Calderon-Gallegos A."/>
            <person name="de la Torre P."/>
            <person name="Carrero J.C."/>
            <person name="Sanchez-Flores A."/>
            <person name="Laclette J.P."/>
        </authorList>
    </citation>
    <scope>NUCLEOTIDE SEQUENCE [LARGE SCALE GENOMIC DNA]</scope>
    <source>
        <strain evidence="2">WFUcys</strain>
    </source>
</reference>
<proteinExistence type="predicted"/>
<sequence length="327" mass="36320">MDEAEAEPVLWGSCIVGTPRGSSPPVYFRLPKEAGMTVLWKNYSSSGISVKHGACYIEDKEEEEDVLGSPCEMDGASANITVNDVSKEEGLQVWDKDELFSTAIFVPNCAFRRPDEGDVDLKTSFPLSRFGKGRLYVELKFAVGGANSQSLVVLKEHGVRRCTWRGVKISGYAAPICSDLVADAASNLRIFALNFTRRAVSKYTTLEWIGRRNRPAVTVDWEQEGESPVIAECKGSFERMPIPQQSNSCTFFSLTSFLCVYALPQHEWSTFPSDPFSILYSTCLSDLQGKIQPKLSNLRALRSRESHFYSAAFAFVQPPLPPGKLMQ</sequence>
<protein>
    <recommendedName>
        <fullName evidence="1">DUF5727 domain-containing protein</fullName>
    </recommendedName>
</protein>
<gene>
    <name evidence="2" type="ORF">TcWFU_007893</name>
</gene>
<dbReference type="EMBL" id="JAKROA010000001">
    <property type="protein sequence ID" value="KAL5112615.1"/>
    <property type="molecule type" value="Genomic_DNA"/>
</dbReference>
<keyword evidence="3" id="KW-1185">Reference proteome</keyword>
<evidence type="ECO:0000313" key="2">
    <source>
        <dbReference type="EMBL" id="KAL5112615.1"/>
    </source>
</evidence>
<dbReference type="Pfam" id="PF18997">
    <property type="entry name" value="DUF5727"/>
    <property type="match status" value="1"/>
</dbReference>
<organism evidence="2 3">
    <name type="scientific">Taenia crassiceps</name>
    <dbReference type="NCBI Taxonomy" id="6207"/>
    <lineage>
        <taxon>Eukaryota</taxon>
        <taxon>Metazoa</taxon>
        <taxon>Spiralia</taxon>
        <taxon>Lophotrochozoa</taxon>
        <taxon>Platyhelminthes</taxon>
        <taxon>Cestoda</taxon>
        <taxon>Eucestoda</taxon>
        <taxon>Cyclophyllidea</taxon>
        <taxon>Taeniidae</taxon>
        <taxon>Taenia</taxon>
    </lineage>
</organism>
<comment type="caution">
    <text evidence="2">The sequence shown here is derived from an EMBL/GenBank/DDBJ whole genome shotgun (WGS) entry which is preliminary data.</text>
</comment>
<name>A0ABR4QT70_9CEST</name>
<dbReference type="Proteomes" id="UP001651158">
    <property type="component" value="Unassembled WGS sequence"/>
</dbReference>
<evidence type="ECO:0000313" key="3">
    <source>
        <dbReference type="Proteomes" id="UP001651158"/>
    </source>
</evidence>
<accession>A0ABR4QT70</accession>
<dbReference type="InterPro" id="IPR043785">
    <property type="entry name" value="DUF5727"/>
</dbReference>